<feature type="coiled-coil region" evidence="1">
    <location>
        <begin position="549"/>
        <end position="593"/>
    </location>
</feature>
<dbReference type="Pfam" id="PF23398">
    <property type="entry name" value="FAZ1_cons"/>
    <property type="match status" value="1"/>
</dbReference>
<dbReference type="EMBL" id="LR877145">
    <property type="protein sequence ID" value="CAD2213121.1"/>
    <property type="molecule type" value="Genomic_DNA"/>
</dbReference>
<feature type="compositionally biased region" description="Gly residues" evidence="2">
    <location>
        <begin position="165"/>
        <end position="174"/>
    </location>
</feature>
<gene>
    <name evidence="4" type="ORF">ADEAN_000055700</name>
</gene>
<feature type="region of interest" description="Disordered" evidence="2">
    <location>
        <begin position="1138"/>
        <end position="1166"/>
    </location>
</feature>
<keyword evidence="5" id="KW-1185">Reference proteome</keyword>
<protein>
    <recommendedName>
        <fullName evidence="3">Flagellar attachment zone protein 1 conserved domain-containing protein</fullName>
    </recommendedName>
</protein>
<feature type="region of interest" description="Disordered" evidence="2">
    <location>
        <begin position="157"/>
        <end position="187"/>
    </location>
</feature>
<feature type="compositionally biased region" description="Basic and acidic residues" evidence="2">
    <location>
        <begin position="830"/>
        <end position="843"/>
    </location>
</feature>
<feature type="domain" description="Flagellar attachment zone protein 1 conserved" evidence="3">
    <location>
        <begin position="977"/>
        <end position="1066"/>
    </location>
</feature>
<dbReference type="VEuPathDB" id="TriTrypDB:ADEAN_000055700"/>
<name>A0A7G2C1N4_9TRYP</name>
<dbReference type="PANTHER" id="PTHR23159:SF31">
    <property type="entry name" value="CENTROSOME-ASSOCIATED PROTEIN CEP250 ISOFORM X1"/>
    <property type="match status" value="1"/>
</dbReference>
<feature type="region of interest" description="Disordered" evidence="2">
    <location>
        <begin position="822"/>
        <end position="844"/>
    </location>
</feature>
<evidence type="ECO:0000313" key="5">
    <source>
        <dbReference type="Proteomes" id="UP000515908"/>
    </source>
</evidence>
<evidence type="ECO:0000256" key="2">
    <source>
        <dbReference type="SAM" id="MobiDB-lite"/>
    </source>
</evidence>
<dbReference type="AlphaFoldDB" id="A0A7G2C1N4"/>
<sequence length="1182" mass="132061">MSQFEEDAEMKISGEMWMCADSEKPTKVGAGRGTKNFITIEKDRFYVYSSRSSQSKQIKEIAFRSMKRIAWFVHKPGATTATSTGGAARRPRGSTTQPGVYYYLILEFVRDNAKVGTVSIGKRERIVLCTDDSQDFDIWKQFVEMYESPLIHEYIEGRDRKKSGGRGPTQGGGAADHDDTTSDEDEALSPAESIALWRNRALRLINDIACITNPTLQIQADRAAAVDWDKQSEELVHCVEQNAGTVQRAGSPPNVASTSDSDDHLKAELNSLRKELETFRTAAFDTITFLDGEQPPTDPKETHATTLTSSLSHYRSGSNNTNKMLCEWNNMYSKYLGDGQTYSDTNTSGFHLDDQLARCRKVSESLELLEQSKDLIQKGGNSELLSTCQRIIETFIQEESKGRLTINSEAASAVKKAKTVDSQVELLYKSVMEELEASRAQLEAAQQRVSDSESSVSELKRKISQSASETQELEQQNLDICRRLKQLERLQSTVIQLYSDSVTDVLRSSYREYASLRNLFLSIIRGDGDDSFDDSRDIPGKGSEKLVVSAAHLEAVQALENERQATREKQEELERVMLELDNLRIERDKEIGELQSNLNAAKEIWKRDVDVLESQLKNKTLLSDAPSNAFVLPTLDDTPVVNLSDDVYNSHKTRKVPTESSKDSPDNLLRCSSYLVAHKGEEGIDAAEAAKRLEHFYLWSLETLVPIHSSHAESSVLEMAIYTFRHYTELLTTINDVTDALCSADTTGQLDSLAKLQHIKQKHADVKSVLLKRLGDDWENPDDVHEIDTKLNQLQSAVASGTETQRLLTAAEAQVAALSEELEQKTSTATEKEQQMTAEKESVDAENAQLKGLVDTLQLSLEKERQESSEKETGLLESLAAEQTKFQEYETIQASVLAESREEIDKLRAETDELMNALEETRAQNHEVESTVRQELNSALNDRTQKEEECEQLRSLVATLQQHDERWLTATDRGEAVTTAHTKVFEGDEWDIVLDGKTEALRTAFSYDAASACHVLPTAIDNITFALGSLHVNFTVEHSDSVTKEELDDRISSYPFRCVDDLYRNRHAPKSGADALKETLAATEAQVAALNEELEQKTSTATEKEQQMTAEKESVDAENAQLKETLAATEAQVAALSEELEQKTSTATEKEQQLTAEKESVDAENAQLKESLVDNLQLSLEK</sequence>
<evidence type="ECO:0000259" key="3">
    <source>
        <dbReference type="Pfam" id="PF23398"/>
    </source>
</evidence>
<reference evidence="4 5" key="1">
    <citation type="submission" date="2020-08" db="EMBL/GenBank/DDBJ databases">
        <authorList>
            <person name="Newling K."/>
            <person name="Davey J."/>
            <person name="Forrester S."/>
        </authorList>
    </citation>
    <scope>NUCLEOTIDE SEQUENCE [LARGE SCALE GENOMIC DNA]</scope>
    <source>
        <strain evidence="5">Crithidia deanei Carvalho (ATCC PRA-265)</strain>
    </source>
</reference>
<feature type="coiled-coil region" evidence="1">
    <location>
        <begin position="428"/>
        <end position="490"/>
    </location>
</feature>
<organism evidence="4 5">
    <name type="scientific">Angomonas deanei</name>
    <dbReference type="NCBI Taxonomy" id="59799"/>
    <lineage>
        <taxon>Eukaryota</taxon>
        <taxon>Discoba</taxon>
        <taxon>Euglenozoa</taxon>
        <taxon>Kinetoplastea</taxon>
        <taxon>Metakinetoplastina</taxon>
        <taxon>Trypanosomatida</taxon>
        <taxon>Trypanosomatidae</taxon>
        <taxon>Strigomonadinae</taxon>
        <taxon>Angomonas</taxon>
    </lineage>
</organism>
<feature type="coiled-coil region" evidence="1">
    <location>
        <begin position="897"/>
        <end position="963"/>
    </location>
</feature>
<evidence type="ECO:0000313" key="4">
    <source>
        <dbReference type="EMBL" id="CAD2213121.1"/>
    </source>
</evidence>
<feature type="compositionally biased region" description="Basic and acidic residues" evidence="2">
    <location>
        <begin position="1148"/>
        <end position="1161"/>
    </location>
</feature>
<keyword evidence="1" id="KW-0175">Coiled coil</keyword>
<proteinExistence type="predicted"/>
<evidence type="ECO:0000256" key="1">
    <source>
        <dbReference type="SAM" id="Coils"/>
    </source>
</evidence>
<dbReference type="Gene3D" id="1.10.287.1490">
    <property type="match status" value="1"/>
</dbReference>
<accession>A0A7G2C1N4</accession>
<dbReference type="PANTHER" id="PTHR23159">
    <property type="entry name" value="CENTROSOMAL PROTEIN 2"/>
    <property type="match status" value="1"/>
</dbReference>
<dbReference type="Proteomes" id="UP000515908">
    <property type="component" value="Chromosome 01"/>
</dbReference>
<dbReference type="InterPro" id="IPR056614">
    <property type="entry name" value="FAZ1_cons"/>
</dbReference>